<keyword evidence="1" id="KW-0328">Glycosyltransferase</keyword>
<evidence type="ECO:0000256" key="1">
    <source>
        <dbReference type="ARBA" id="ARBA00022676"/>
    </source>
</evidence>
<protein>
    <recommendedName>
        <fullName evidence="5">Lipopolysaccharide heptosyltransferase II</fullName>
    </recommendedName>
</protein>
<name>A0A2G6E6K4_9BACT</name>
<dbReference type="GO" id="GO:0008713">
    <property type="term" value="F:ADP-heptose-lipopolysaccharide heptosyltransferase activity"/>
    <property type="evidence" value="ECO:0007669"/>
    <property type="project" value="TreeGrafter"/>
</dbReference>
<evidence type="ECO:0008006" key="5">
    <source>
        <dbReference type="Google" id="ProtNLM"/>
    </source>
</evidence>
<evidence type="ECO:0000256" key="2">
    <source>
        <dbReference type="ARBA" id="ARBA00022679"/>
    </source>
</evidence>
<reference evidence="3 4" key="1">
    <citation type="submission" date="2017-10" db="EMBL/GenBank/DDBJ databases">
        <title>Novel microbial diversity and functional potential in the marine mammal oral microbiome.</title>
        <authorList>
            <person name="Dudek N.K."/>
            <person name="Sun C.L."/>
            <person name="Burstein D."/>
            <person name="Kantor R.S."/>
            <person name="Aliaga Goltsman D.S."/>
            <person name="Bik E.M."/>
            <person name="Thomas B.C."/>
            <person name="Banfield J.F."/>
            <person name="Relman D.A."/>
        </authorList>
    </citation>
    <scope>NUCLEOTIDE SEQUENCE [LARGE SCALE GENOMIC DNA]</scope>
    <source>
        <strain evidence="3">DOLZORAL124_49_17</strain>
    </source>
</reference>
<dbReference type="CDD" id="cd03789">
    <property type="entry name" value="GT9_LPS_heptosyltransferase"/>
    <property type="match status" value="1"/>
</dbReference>
<dbReference type="AlphaFoldDB" id="A0A2G6E6K4"/>
<accession>A0A2G6E6K4</accession>
<dbReference type="SUPFAM" id="SSF53756">
    <property type="entry name" value="UDP-Glycosyltransferase/glycogen phosphorylase"/>
    <property type="match status" value="1"/>
</dbReference>
<organism evidence="3 4">
    <name type="scientific">candidate division KSB3 bacterium</name>
    <dbReference type="NCBI Taxonomy" id="2044937"/>
    <lineage>
        <taxon>Bacteria</taxon>
        <taxon>candidate division KSB3</taxon>
    </lineage>
</organism>
<dbReference type="Gene3D" id="3.40.50.2000">
    <property type="entry name" value="Glycogen Phosphorylase B"/>
    <property type="match status" value="2"/>
</dbReference>
<proteinExistence type="predicted"/>
<sequence>MKFLIRVPNWLGDSVMSLPFFEALHRFFPYSQVDIIAKESIQALYAYHPAIARIHLFHKSRLKGLFGGFSYGRTLQAQHCYDVFFTLAPSFSSAFIGFGVGCRYRIGYRHEARSILLTHSIAPRADLLRAQLYYDLLVHFCRVVQADLRWSDKDIPKELPAFSEYRCSALRLPFSEEEKQSRFLTKHPDTEYILFNVNSEAQSRRLPAEKWIELGKRFLDNPRQKRCVVFSGSPVERLRVKAITDAISRPEGILDYSGKTTLRELALLLRDVDLVLSNDSGPMHLANAVGTPLLTWLGAADPASTSPFNSEKTLVLNRLLDCSPCVKNVCRFPTVRCLEQISVDEIYDSALSLLRISPNKSRTTA</sequence>
<dbReference type="InterPro" id="IPR002201">
    <property type="entry name" value="Glyco_trans_9"/>
</dbReference>
<dbReference type="InterPro" id="IPR051199">
    <property type="entry name" value="LPS_LOS_Heptosyltrfase"/>
</dbReference>
<dbReference type="GO" id="GO:0005829">
    <property type="term" value="C:cytosol"/>
    <property type="evidence" value="ECO:0007669"/>
    <property type="project" value="TreeGrafter"/>
</dbReference>
<dbReference type="Pfam" id="PF01075">
    <property type="entry name" value="Glyco_transf_9"/>
    <property type="match status" value="1"/>
</dbReference>
<keyword evidence="2" id="KW-0808">Transferase</keyword>
<dbReference type="GO" id="GO:0009244">
    <property type="term" value="P:lipopolysaccharide core region biosynthetic process"/>
    <property type="evidence" value="ECO:0007669"/>
    <property type="project" value="TreeGrafter"/>
</dbReference>
<evidence type="ECO:0000313" key="3">
    <source>
        <dbReference type="EMBL" id="PID57391.1"/>
    </source>
</evidence>
<evidence type="ECO:0000313" key="4">
    <source>
        <dbReference type="Proteomes" id="UP000229740"/>
    </source>
</evidence>
<dbReference type="PANTHER" id="PTHR30160:SF7">
    <property type="entry name" value="ADP-HEPTOSE--LPS HEPTOSYLTRANSFERASE 2"/>
    <property type="match status" value="1"/>
</dbReference>
<dbReference type="Proteomes" id="UP000229740">
    <property type="component" value="Unassembled WGS sequence"/>
</dbReference>
<gene>
    <name evidence="3" type="ORF">CSB45_07660</name>
</gene>
<comment type="caution">
    <text evidence="3">The sequence shown here is derived from an EMBL/GenBank/DDBJ whole genome shotgun (WGS) entry which is preliminary data.</text>
</comment>
<dbReference type="PANTHER" id="PTHR30160">
    <property type="entry name" value="TETRAACYLDISACCHARIDE 4'-KINASE-RELATED"/>
    <property type="match status" value="1"/>
</dbReference>
<dbReference type="EMBL" id="PDPS01000027">
    <property type="protein sequence ID" value="PID57391.1"/>
    <property type="molecule type" value="Genomic_DNA"/>
</dbReference>